<keyword evidence="4" id="KW-1185">Reference proteome</keyword>
<dbReference type="GeneID" id="61249412"/>
<proteinExistence type="predicted"/>
<feature type="compositionally biased region" description="Low complexity" evidence="1">
    <location>
        <begin position="255"/>
        <end position="274"/>
    </location>
</feature>
<keyword evidence="2" id="KW-0472">Membrane</keyword>
<dbReference type="RefSeq" id="WP_054646648.1">
    <property type="nucleotide sequence ID" value="NZ_FUXS01000004.1"/>
</dbReference>
<dbReference type="PATRIC" id="fig|1122148.6.peg.155"/>
<feature type="compositionally biased region" description="Low complexity" evidence="1">
    <location>
        <begin position="70"/>
        <end position="79"/>
    </location>
</feature>
<feature type="compositionally biased region" description="Polar residues" evidence="1">
    <location>
        <begin position="36"/>
        <end position="69"/>
    </location>
</feature>
<keyword evidence="2" id="KW-0812">Transmembrane</keyword>
<gene>
    <name evidence="3" type="ORF">IV52_GL000148</name>
</gene>
<evidence type="ECO:0000313" key="4">
    <source>
        <dbReference type="Proteomes" id="UP000051565"/>
    </source>
</evidence>
<evidence type="ECO:0008006" key="5">
    <source>
        <dbReference type="Google" id="ProtNLM"/>
    </source>
</evidence>
<comment type="caution">
    <text evidence="3">The sequence shown here is derived from an EMBL/GenBank/DDBJ whole genome shotgun (WGS) entry which is preliminary data.</text>
</comment>
<accession>A0A0R2JSI3</accession>
<evidence type="ECO:0000256" key="2">
    <source>
        <dbReference type="SAM" id="Phobius"/>
    </source>
</evidence>
<dbReference type="AlphaFoldDB" id="A0A0R2JSI3"/>
<protein>
    <recommendedName>
        <fullName evidence="5">DUF4767 domain-containing protein</fullName>
    </recommendedName>
</protein>
<evidence type="ECO:0000313" key="3">
    <source>
        <dbReference type="EMBL" id="KRN80030.1"/>
    </source>
</evidence>
<dbReference type="EMBL" id="JQBT01000012">
    <property type="protein sequence ID" value="KRN80030.1"/>
    <property type="molecule type" value="Genomic_DNA"/>
</dbReference>
<reference evidence="3 4" key="1">
    <citation type="journal article" date="2015" name="Genome Announc.">
        <title>Expanding the biotechnology potential of lactobacilli through comparative genomics of 213 strains and associated genera.</title>
        <authorList>
            <person name="Sun Z."/>
            <person name="Harris H.M."/>
            <person name="McCann A."/>
            <person name="Guo C."/>
            <person name="Argimon S."/>
            <person name="Zhang W."/>
            <person name="Yang X."/>
            <person name="Jeffery I.B."/>
            <person name="Cooney J.C."/>
            <person name="Kagawa T.F."/>
            <person name="Liu W."/>
            <person name="Song Y."/>
            <person name="Salvetti E."/>
            <person name="Wrobel A."/>
            <person name="Rasinkangas P."/>
            <person name="Parkhill J."/>
            <person name="Rea M.C."/>
            <person name="O'Sullivan O."/>
            <person name="Ritari J."/>
            <person name="Douillard F.P."/>
            <person name="Paul Ross R."/>
            <person name="Yang R."/>
            <person name="Briner A.E."/>
            <person name="Felis G.E."/>
            <person name="de Vos W.M."/>
            <person name="Barrangou R."/>
            <person name="Klaenhammer T.R."/>
            <person name="Caufield P.W."/>
            <person name="Cui Y."/>
            <person name="Zhang H."/>
            <person name="O'Toole P.W."/>
        </authorList>
    </citation>
    <scope>NUCLEOTIDE SEQUENCE [LARGE SCALE GENOMIC DNA]</scope>
    <source>
        <strain evidence="3 4">DSM 20690</strain>
    </source>
</reference>
<feature type="compositionally biased region" description="Low complexity" evidence="1">
    <location>
        <begin position="281"/>
        <end position="293"/>
    </location>
</feature>
<keyword evidence="2" id="KW-1133">Transmembrane helix</keyword>
<dbReference type="OrthoDB" id="9929031at2"/>
<organism evidence="3 4">
    <name type="scientific">Fructilactobacillus lindneri DSM 20690 = JCM 11027</name>
    <dbReference type="NCBI Taxonomy" id="1122148"/>
    <lineage>
        <taxon>Bacteria</taxon>
        <taxon>Bacillati</taxon>
        <taxon>Bacillota</taxon>
        <taxon>Bacilli</taxon>
        <taxon>Lactobacillales</taxon>
        <taxon>Lactobacillaceae</taxon>
        <taxon>Fructilactobacillus</taxon>
    </lineage>
</organism>
<feature type="transmembrane region" description="Helical" evidence="2">
    <location>
        <begin position="9"/>
        <end position="30"/>
    </location>
</feature>
<name>A0A0R2JSI3_9LACO</name>
<feature type="region of interest" description="Disordered" evidence="1">
    <location>
        <begin position="215"/>
        <end position="293"/>
    </location>
</feature>
<feature type="region of interest" description="Disordered" evidence="1">
    <location>
        <begin position="33"/>
        <end position="81"/>
    </location>
</feature>
<evidence type="ECO:0000256" key="1">
    <source>
        <dbReference type="SAM" id="MobiDB-lite"/>
    </source>
</evidence>
<dbReference type="Proteomes" id="UP000051565">
    <property type="component" value="Unassembled WGS sequence"/>
</dbReference>
<sequence>MHKRKTNKLWWIILFVFLLILGLGSLYVIGDENHPQTRSQTEPTSSSDRARNSNTGKTPSVKTTATQRTSSKSSSKNNSQNVSIPSEFWGTWYDGSKKYAVISANKFIMAASGTAITKNSLPLQLCNDQGPNGSYSIYHNPNPNAAGAEGGDGNSYWIGYLTIDGKKQRVLACYQRQGVFEIYTSQPTSSSQWISNTGKDYMDQIGKPDLDALKAKAESDTDNSADNTNNDDKQNDNSGENDSSNQTDMNDDSDTNSTDANQDNSDGSSQSGSNNDDDNSSSDVSSNSQDDLN</sequence>